<dbReference type="InterPro" id="IPR035866">
    <property type="entry name" value="SOCS7_SH2"/>
</dbReference>
<dbReference type="GO" id="GO:0005942">
    <property type="term" value="C:phosphatidylinositol 3-kinase complex"/>
    <property type="evidence" value="ECO:0007669"/>
    <property type="project" value="TreeGrafter"/>
</dbReference>
<dbReference type="Pfam" id="PF07525">
    <property type="entry name" value="SOCS_box"/>
    <property type="match status" value="1"/>
</dbReference>
<dbReference type="GO" id="GO:0046854">
    <property type="term" value="P:phosphatidylinositol phosphate biosynthetic process"/>
    <property type="evidence" value="ECO:0007669"/>
    <property type="project" value="TreeGrafter"/>
</dbReference>
<dbReference type="Pfam" id="PF00017">
    <property type="entry name" value="SH2"/>
    <property type="match status" value="1"/>
</dbReference>
<dbReference type="SMART" id="SM00252">
    <property type="entry name" value="SH2"/>
    <property type="match status" value="1"/>
</dbReference>
<sequence length="558" mass="62662">MESPPSCSARSRSSEDSGLLLTSDSISTSSGNWQFTMELLESEGEKSLDSVSLGEGYNTVKKNPVLLPIDPPIEFQDTPPGPRLCYTPDTLSRRPASRNSLSSRLSSSHNSLSVPTANKADDSSFITSAMSHDVLTTITDMYNVPFDSDIYTLPVDSLHPCPQRPKRHRHHRKRRRYQPQSELVTPTAAEPSTVSSPGGETKRHSVPGTSGQTCEPIHMTLQEVRQFLHSLYSSASDSSGEHRVAPPPPSLANRKNKKNTFAINIKNRKSKECVGHVDNNHQVLNGERNEKSKKQQTKNSFSCTLKQTLCNLFRFRRPEPPPDTVIVLGVPHPPPFSKRALPPLPISSQPPGSLELLEETEETNMDFASSIEKVKDYGWYWGPISGEAAEKILSNEPDGSFIVRDSSDDHYIFSLTFKLNGCVRHVRIEHDQGNFSFGSCTKFKSHTIVEFIENAVEHSRSGRYLFFLHRRPVLGPMRVQLLHPVSRFKQVQSLQHMCRFAILKIVRRDLIPALPLPRRIIDYLSSPHYYSENLIEDDRTTASPSLHVFSFVPPHSHS</sequence>
<evidence type="ECO:0000256" key="3">
    <source>
        <dbReference type="ARBA" id="ARBA00022786"/>
    </source>
</evidence>
<evidence type="ECO:0000256" key="6">
    <source>
        <dbReference type="SAM" id="MobiDB-lite"/>
    </source>
</evidence>
<dbReference type="SUPFAM" id="SSF55550">
    <property type="entry name" value="SH2 domain"/>
    <property type="match status" value="1"/>
</dbReference>
<dbReference type="PROSITE" id="PS50001">
    <property type="entry name" value="SH2"/>
    <property type="match status" value="1"/>
</dbReference>
<dbReference type="SMART" id="SM00969">
    <property type="entry name" value="SOCS_box"/>
    <property type="match status" value="1"/>
</dbReference>
<dbReference type="InterPro" id="IPR000980">
    <property type="entry name" value="SH2"/>
</dbReference>
<dbReference type="SUPFAM" id="SSF158235">
    <property type="entry name" value="SOCS box-like"/>
    <property type="match status" value="1"/>
</dbReference>
<proteinExistence type="predicted"/>
<keyword evidence="3" id="KW-0833">Ubl conjugation pathway</keyword>
<dbReference type="PROSITE" id="PS50225">
    <property type="entry name" value="SOCS"/>
    <property type="match status" value="1"/>
</dbReference>
<evidence type="ECO:0000313" key="9">
    <source>
        <dbReference type="EMBL" id="JAS52800.1"/>
    </source>
</evidence>
<dbReference type="EMBL" id="GECZ01016969">
    <property type="protein sequence ID" value="JAS52800.1"/>
    <property type="molecule type" value="Transcribed_RNA"/>
</dbReference>
<evidence type="ECO:0000259" key="8">
    <source>
        <dbReference type="PROSITE" id="PS50225"/>
    </source>
</evidence>
<dbReference type="InterPro" id="IPR036036">
    <property type="entry name" value="SOCS_box-like_dom_sf"/>
</dbReference>
<dbReference type="InterPro" id="IPR001496">
    <property type="entry name" value="SOCS_box"/>
</dbReference>
<dbReference type="PANTHER" id="PTHR10155">
    <property type="entry name" value="PHOSPHATIDYLINOSITOL 3-KINASE REGULATORY SUBUNIT"/>
    <property type="match status" value="1"/>
</dbReference>
<dbReference type="CDD" id="cd10388">
    <property type="entry name" value="SH2_SOCS7"/>
    <property type="match status" value="1"/>
</dbReference>
<dbReference type="GO" id="GO:0009968">
    <property type="term" value="P:negative regulation of signal transduction"/>
    <property type="evidence" value="ECO:0007669"/>
    <property type="project" value="UniProtKB-KW"/>
</dbReference>
<evidence type="ECO:0008006" key="10">
    <source>
        <dbReference type="Google" id="ProtNLM"/>
    </source>
</evidence>
<dbReference type="Gene3D" id="3.30.505.10">
    <property type="entry name" value="SH2 domain"/>
    <property type="match status" value="1"/>
</dbReference>
<evidence type="ECO:0000256" key="1">
    <source>
        <dbReference type="ARBA" id="ARBA00022604"/>
    </source>
</evidence>
<feature type="compositionally biased region" description="Basic residues" evidence="6">
    <location>
        <begin position="164"/>
        <end position="177"/>
    </location>
</feature>
<evidence type="ECO:0000256" key="5">
    <source>
        <dbReference type="PROSITE-ProRule" id="PRU00191"/>
    </source>
</evidence>
<keyword evidence="1" id="KW-0341">Growth regulation</keyword>
<evidence type="ECO:0000256" key="4">
    <source>
        <dbReference type="ARBA" id="ARBA00022999"/>
    </source>
</evidence>
<evidence type="ECO:0000259" key="7">
    <source>
        <dbReference type="PROSITE" id="PS50001"/>
    </source>
</evidence>
<dbReference type="InterPro" id="IPR037346">
    <property type="entry name" value="SOCS7_SOCS"/>
</dbReference>
<dbReference type="CDD" id="cd03741">
    <property type="entry name" value="SOCS_SOCS7"/>
    <property type="match status" value="1"/>
</dbReference>
<keyword evidence="4 5" id="KW-0727">SH2 domain</keyword>
<dbReference type="PANTHER" id="PTHR10155:SF5">
    <property type="entry name" value="SUPPRESSOR OF CYTOKINE SIGNALING 7"/>
    <property type="match status" value="1"/>
</dbReference>
<dbReference type="SMART" id="SM00253">
    <property type="entry name" value="SOCS"/>
    <property type="match status" value="1"/>
</dbReference>
<accession>A0A1B6FRJ6</accession>
<feature type="region of interest" description="Disordered" evidence="6">
    <location>
        <begin position="234"/>
        <end position="258"/>
    </location>
</feature>
<protein>
    <recommendedName>
        <fullName evidence="10">Suppressor of cytokine signaling 7</fullName>
    </recommendedName>
</protein>
<evidence type="ECO:0000256" key="2">
    <source>
        <dbReference type="ARBA" id="ARBA00022700"/>
    </source>
</evidence>
<feature type="domain" description="SOCS box" evidence="8">
    <location>
        <begin position="480"/>
        <end position="530"/>
    </location>
</feature>
<feature type="region of interest" description="Disordered" evidence="6">
    <location>
        <begin position="1"/>
        <end position="29"/>
    </location>
</feature>
<dbReference type="InterPro" id="IPR036860">
    <property type="entry name" value="SH2_dom_sf"/>
</dbReference>
<dbReference type="AlphaFoldDB" id="A0A1B6FRJ6"/>
<name>A0A1B6FRJ6_9HEMI</name>
<organism evidence="9">
    <name type="scientific">Cuerna arida</name>
    <dbReference type="NCBI Taxonomy" id="1464854"/>
    <lineage>
        <taxon>Eukaryota</taxon>
        <taxon>Metazoa</taxon>
        <taxon>Ecdysozoa</taxon>
        <taxon>Arthropoda</taxon>
        <taxon>Hexapoda</taxon>
        <taxon>Insecta</taxon>
        <taxon>Pterygota</taxon>
        <taxon>Neoptera</taxon>
        <taxon>Paraneoptera</taxon>
        <taxon>Hemiptera</taxon>
        <taxon>Auchenorrhyncha</taxon>
        <taxon>Membracoidea</taxon>
        <taxon>Cicadellidae</taxon>
        <taxon>Cicadellinae</taxon>
        <taxon>Proconiini</taxon>
        <taxon>Cuerna</taxon>
    </lineage>
</organism>
<feature type="region of interest" description="Disordered" evidence="6">
    <location>
        <begin position="154"/>
        <end position="214"/>
    </location>
</feature>
<feature type="domain" description="SH2" evidence="7">
    <location>
        <begin position="379"/>
        <end position="485"/>
    </location>
</feature>
<dbReference type="GO" id="GO:0046935">
    <property type="term" value="F:1-phosphatidylinositol-3-kinase regulator activity"/>
    <property type="evidence" value="ECO:0007669"/>
    <property type="project" value="TreeGrafter"/>
</dbReference>
<dbReference type="GO" id="GO:0035556">
    <property type="term" value="P:intracellular signal transduction"/>
    <property type="evidence" value="ECO:0007669"/>
    <property type="project" value="InterPro"/>
</dbReference>
<gene>
    <name evidence="9" type="ORF">g.8903</name>
</gene>
<keyword evidence="2" id="KW-0734">Signal transduction inhibitor</keyword>
<reference evidence="9" key="1">
    <citation type="submission" date="2015-11" db="EMBL/GenBank/DDBJ databases">
        <title>De novo transcriptome assembly of four potential Pierce s Disease insect vectors from Arizona vineyards.</title>
        <authorList>
            <person name="Tassone E.E."/>
        </authorList>
    </citation>
    <scope>NUCLEOTIDE SEQUENCE</scope>
</reference>
<feature type="compositionally biased region" description="Low complexity" evidence="6">
    <location>
        <begin position="93"/>
        <end position="113"/>
    </location>
</feature>
<feature type="region of interest" description="Disordered" evidence="6">
    <location>
        <begin position="68"/>
        <end position="119"/>
    </location>
</feature>